<gene>
    <name evidence="2" type="ORF">D6T63_16250</name>
</gene>
<keyword evidence="3" id="KW-1185">Reference proteome</keyword>
<evidence type="ECO:0000256" key="1">
    <source>
        <dbReference type="SAM" id="Phobius"/>
    </source>
</evidence>
<feature type="transmembrane region" description="Helical" evidence="1">
    <location>
        <begin position="467"/>
        <end position="485"/>
    </location>
</feature>
<name>A0A3A5MA99_9MICC</name>
<feature type="transmembrane region" description="Helical" evidence="1">
    <location>
        <begin position="497"/>
        <end position="516"/>
    </location>
</feature>
<dbReference type="RefSeq" id="WP_120150105.1">
    <property type="nucleotide sequence ID" value="NZ_QZVT01000011.1"/>
</dbReference>
<comment type="caution">
    <text evidence="2">The sequence shown here is derived from an EMBL/GenBank/DDBJ whole genome shotgun (WGS) entry which is preliminary data.</text>
</comment>
<feature type="transmembrane region" description="Helical" evidence="1">
    <location>
        <begin position="33"/>
        <end position="59"/>
    </location>
</feature>
<dbReference type="EMBL" id="QZVT01000011">
    <property type="protein sequence ID" value="RJT76474.1"/>
    <property type="molecule type" value="Genomic_DNA"/>
</dbReference>
<feature type="transmembrane region" description="Helical" evidence="1">
    <location>
        <begin position="102"/>
        <end position="124"/>
    </location>
</feature>
<dbReference type="Proteomes" id="UP000272560">
    <property type="component" value="Unassembled WGS sequence"/>
</dbReference>
<feature type="transmembrane region" description="Helical" evidence="1">
    <location>
        <begin position="187"/>
        <end position="206"/>
    </location>
</feature>
<keyword evidence="1" id="KW-0812">Transmembrane</keyword>
<evidence type="ECO:0008006" key="4">
    <source>
        <dbReference type="Google" id="ProtNLM"/>
    </source>
</evidence>
<evidence type="ECO:0000313" key="2">
    <source>
        <dbReference type="EMBL" id="RJT76474.1"/>
    </source>
</evidence>
<feature type="transmembrane region" description="Helical" evidence="1">
    <location>
        <begin position="240"/>
        <end position="256"/>
    </location>
</feature>
<feature type="transmembrane region" description="Helical" evidence="1">
    <location>
        <begin position="163"/>
        <end position="181"/>
    </location>
</feature>
<evidence type="ECO:0000313" key="3">
    <source>
        <dbReference type="Proteomes" id="UP000272560"/>
    </source>
</evidence>
<organism evidence="2 3">
    <name type="scientific">Arthrobacter cheniae</name>
    <dbReference type="NCBI Taxonomy" id="1258888"/>
    <lineage>
        <taxon>Bacteria</taxon>
        <taxon>Bacillati</taxon>
        <taxon>Actinomycetota</taxon>
        <taxon>Actinomycetes</taxon>
        <taxon>Micrococcales</taxon>
        <taxon>Micrococcaceae</taxon>
        <taxon>Arthrobacter</taxon>
    </lineage>
</organism>
<dbReference type="AlphaFoldDB" id="A0A3A5MA99"/>
<keyword evidence="1" id="KW-1133">Transmembrane helix</keyword>
<dbReference type="OrthoDB" id="4923806at2"/>
<reference evidence="2 3" key="1">
    <citation type="submission" date="2018-09" db="EMBL/GenBank/DDBJ databases">
        <title>Novel species of Arthrobacter.</title>
        <authorList>
            <person name="Liu Q."/>
            <person name="Xin Y.-H."/>
        </authorList>
    </citation>
    <scope>NUCLEOTIDE SEQUENCE [LARGE SCALE GENOMIC DNA]</scope>
    <source>
        <strain evidence="2 3">Hz2</strain>
    </source>
</reference>
<feature type="transmembrane region" description="Helical" evidence="1">
    <location>
        <begin position="285"/>
        <end position="303"/>
    </location>
</feature>
<proteinExistence type="predicted"/>
<accession>A0A3A5MA99</accession>
<sequence length="569" mass="62146">MSITERSSLSRSSDGYPAMAPARHLSRKVGGQWAVRLPTLAGLAFCAIVLWSLIVNLVAPHYGASTYNTGWALAASAAVLAIMGGAFSAVSKVAPLATRNRWLTTLAWVAVWSVLLAVQMRVSYAVRIPPDWDSYAIFWDASGLATGAIEHVSPYFQINPNNLLLTLLLASYFEYVLSLGFSDLSMATAFLNGIILFAGTILTYYATRMLGGRKAAAFSLIPCTALLVLSPWATTFYSDTTSVLFTSLILCLLVRARRTNKATVRILLWVLAGFAAAVGYGIKPTVIICLVAAAITALCLLPARKSAASLLLGIMIVGGSFYGGHKLIAHMERNNSAVNFDLQSNPVAMNPGHFLKVGSQSTQGPYGRFYGAYNQRDYLDTVRVKGSEAKLRAGLAVYADRVSDMGPLGYTAFLNNKLAWVMGDGSFFTWGEGRVTSDNFISQQPSDQAIQDLFGNKRPNHQWMMSIWQGTWFVVLSLVAAPLLLRTRSLMRPEVSAIRIALLGLIVFLMLFEARARFLYLYAPYFIVLASLSYPVLVEVVGRRCRVRYGRNTEAGSARHPAGLPRLTR</sequence>
<feature type="transmembrane region" description="Helical" evidence="1">
    <location>
        <begin position="71"/>
        <end position="90"/>
    </location>
</feature>
<keyword evidence="1" id="KW-0472">Membrane</keyword>
<feature type="transmembrane region" description="Helical" evidence="1">
    <location>
        <begin position="522"/>
        <end position="542"/>
    </location>
</feature>
<feature type="transmembrane region" description="Helical" evidence="1">
    <location>
        <begin position="310"/>
        <end position="328"/>
    </location>
</feature>
<protein>
    <recommendedName>
        <fullName evidence="4">Glycosyltransferase RgtA/B/C/D-like domain-containing protein</fullName>
    </recommendedName>
</protein>